<evidence type="ECO:0000313" key="1">
    <source>
        <dbReference type="EMBL" id="CAB3991650.1"/>
    </source>
</evidence>
<dbReference type="AlphaFoldDB" id="A0A6S7H507"/>
<evidence type="ECO:0000313" key="2">
    <source>
        <dbReference type="Proteomes" id="UP001152795"/>
    </source>
</evidence>
<keyword evidence="2" id="KW-1185">Reference proteome</keyword>
<comment type="caution">
    <text evidence="1">The sequence shown here is derived from an EMBL/GenBank/DDBJ whole genome shotgun (WGS) entry which is preliminary data.</text>
</comment>
<organism evidence="1 2">
    <name type="scientific">Paramuricea clavata</name>
    <name type="common">Red gorgonian</name>
    <name type="synonym">Violescent sea-whip</name>
    <dbReference type="NCBI Taxonomy" id="317549"/>
    <lineage>
        <taxon>Eukaryota</taxon>
        <taxon>Metazoa</taxon>
        <taxon>Cnidaria</taxon>
        <taxon>Anthozoa</taxon>
        <taxon>Octocorallia</taxon>
        <taxon>Malacalcyonacea</taxon>
        <taxon>Plexauridae</taxon>
        <taxon>Paramuricea</taxon>
    </lineage>
</organism>
<accession>A0A6S7H507</accession>
<name>A0A6S7H507_PARCT</name>
<reference evidence="1" key="1">
    <citation type="submission" date="2020-04" db="EMBL/GenBank/DDBJ databases">
        <authorList>
            <person name="Alioto T."/>
            <person name="Alioto T."/>
            <person name="Gomez Garrido J."/>
        </authorList>
    </citation>
    <scope>NUCLEOTIDE SEQUENCE</scope>
    <source>
        <strain evidence="1">A484AB</strain>
    </source>
</reference>
<protein>
    <submittedName>
        <fullName evidence="1">Uncharacterized protein</fullName>
    </submittedName>
</protein>
<proteinExistence type="predicted"/>
<dbReference type="Proteomes" id="UP001152795">
    <property type="component" value="Unassembled WGS sequence"/>
</dbReference>
<dbReference type="EMBL" id="CACRXK020001892">
    <property type="protein sequence ID" value="CAB3991650.1"/>
    <property type="molecule type" value="Genomic_DNA"/>
</dbReference>
<sequence length="442" mass="50245">MLESLNQFTKFLFILILVARISVSQPKESRNAAKCATKCVNDMEKLAQLKQTCKTMTLSKCGPHFGARTEKIPKSRRKCFRVNINRSSTKSAECVQLLNNTTSQTQIKSCYTFVYFCFYSDVVKFLEQEMRNAGAHSVQTNDVAMKQDSLVNLKKTPESKTMPRLIRSLSNSTSSSTTQAPTPTKFFDDWAHGLLVAAGALIVLLVSIFTIVFFKYRKRRTSGRNVSCTVELQPVSPTPTLGQNSPICCEADTFQSPRKDWEHHSETSEIVETEVDRSTADVEGNSDDEYCYPDSIEDKYENMIPVDPLEASGEYARAYDHTNINTGYMKEDGYEVPRDYDYPQNTRDWQDSGFKDATLSSSEPVTPLNKDNVDCTGYRNEDDYEVPRDYDWRDSGFKEATLSLSSSEPVNPLKKDKVDDNFYENNQILLRESLENENETDI</sequence>
<gene>
    <name evidence="1" type="ORF">PACLA_8A015943</name>
</gene>